<evidence type="ECO:0000256" key="5">
    <source>
        <dbReference type="ARBA" id="ARBA00023136"/>
    </source>
</evidence>
<evidence type="ECO:0000256" key="7">
    <source>
        <dbReference type="SAM" id="Phobius"/>
    </source>
</evidence>
<feature type="transmembrane region" description="Helical" evidence="7">
    <location>
        <begin position="202"/>
        <end position="224"/>
    </location>
</feature>
<dbReference type="Proteomes" id="UP001182556">
    <property type="component" value="Unassembled WGS sequence"/>
</dbReference>
<reference evidence="9" key="1">
    <citation type="submission" date="2023-02" db="EMBL/GenBank/DDBJ databases">
        <title>Identification and recombinant expression of a fungal hydrolase from Papiliotrema laurentii that hydrolyzes apple cutin and clears colloidal polyester polyurethane.</title>
        <authorList>
            <consortium name="DOE Joint Genome Institute"/>
            <person name="Roman V.A."/>
            <person name="Bojanowski C."/>
            <person name="Crable B.R."/>
            <person name="Wagner D.N."/>
            <person name="Hung C.S."/>
            <person name="Nadeau L.J."/>
            <person name="Schratz L."/>
            <person name="Haridas S."/>
            <person name="Pangilinan J."/>
            <person name="Lipzen A."/>
            <person name="Na H."/>
            <person name="Yan M."/>
            <person name="Ng V."/>
            <person name="Grigoriev I.V."/>
            <person name="Spatafora J.W."/>
            <person name="Barlow D."/>
            <person name="Biffinger J."/>
            <person name="Kelley-Loughnane N."/>
            <person name="Varaljay V.A."/>
            <person name="Crookes-Goodson W.J."/>
        </authorList>
    </citation>
    <scope>NUCLEOTIDE SEQUENCE</scope>
    <source>
        <strain evidence="9">5307AH</strain>
    </source>
</reference>
<feature type="transmembrane region" description="Helical" evidence="7">
    <location>
        <begin position="308"/>
        <end position="329"/>
    </location>
</feature>
<evidence type="ECO:0000256" key="3">
    <source>
        <dbReference type="ARBA" id="ARBA00022692"/>
    </source>
</evidence>
<organism evidence="9 10">
    <name type="scientific">Papiliotrema laurentii</name>
    <name type="common">Cryptococcus laurentii</name>
    <dbReference type="NCBI Taxonomy" id="5418"/>
    <lineage>
        <taxon>Eukaryota</taxon>
        <taxon>Fungi</taxon>
        <taxon>Dikarya</taxon>
        <taxon>Basidiomycota</taxon>
        <taxon>Agaricomycotina</taxon>
        <taxon>Tremellomycetes</taxon>
        <taxon>Tremellales</taxon>
        <taxon>Rhynchogastremaceae</taxon>
        <taxon>Papiliotrema</taxon>
    </lineage>
</organism>
<feature type="transmembrane region" description="Helical" evidence="7">
    <location>
        <begin position="139"/>
        <end position="158"/>
    </location>
</feature>
<dbReference type="PROSITE" id="PS50850">
    <property type="entry name" value="MFS"/>
    <property type="match status" value="1"/>
</dbReference>
<dbReference type="PANTHER" id="PTHR43791">
    <property type="entry name" value="PERMEASE-RELATED"/>
    <property type="match status" value="1"/>
</dbReference>
<evidence type="ECO:0000313" key="9">
    <source>
        <dbReference type="EMBL" id="KAK1923897.1"/>
    </source>
</evidence>
<evidence type="ECO:0000313" key="10">
    <source>
        <dbReference type="Proteomes" id="UP001182556"/>
    </source>
</evidence>
<dbReference type="PANTHER" id="PTHR43791:SF38">
    <property type="entry name" value="MAJOR FACILITATOR SUPERFAMILY (MFS) PROFILE DOMAIN-CONTAINING PROTEIN"/>
    <property type="match status" value="1"/>
</dbReference>
<dbReference type="FunFam" id="1.20.1250.20:FF:000013">
    <property type="entry name" value="MFS general substrate transporter"/>
    <property type="match status" value="1"/>
</dbReference>
<feature type="transmembrane region" description="Helical" evidence="7">
    <location>
        <begin position="341"/>
        <end position="359"/>
    </location>
</feature>
<evidence type="ECO:0000256" key="1">
    <source>
        <dbReference type="ARBA" id="ARBA00004141"/>
    </source>
</evidence>
<dbReference type="GO" id="GO:0016020">
    <property type="term" value="C:membrane"/>
    <property type="evidence" value="ECO:0007669"/>
    <property type="project" value="UniProtKB-SubCell"/>
</dbReference>
<evidence type="ECO:0000259" key="8">
    <source>
        <dbReference type="PROSITE" id="PS50850"/>
    </source>
</evidence>
<evidence type="ECO:0000256" key="2">
    <source>
        <dbReference type="ARBA" id="ARBA00022448"/>
    </source>
</evidence>
<keyword evidence="2" id="KW-0813">Transport</keyword>
<dbReference type="Pfam" id="PF07690">
    <property type="entry name" value="MFS_1"/>
    <property type="match status" value="1"/>
</dbReference>
<dbReference type="FunFam" id="1.20.1250.20:FF:000057">
    <property type="entry name" value="MFS general substrate transporter"/>
    <property type="match status" value="1"/>
</dbReference>
<feature type="transmembrane region" description="Helical" evidence="7">
    <location>
        <begin position="275"/>
        <end position="296"/>
    </location>
</feature>
<dbReference type="EMBL" id="JAODAN010000006">
    <property type="protein sequence ID" value="KAK1923897.1"/>
    <property type="molecule type" value="Genomic_DNA"/>
</dbReference>
<dbReference type="AlphaFoldDB" id="A0AAD9CXI6"/>
<dbReference type="InterPro" id="IPR020846">
    <property type="entry name" value="MFS_dom"/>
</dbReference>
<feature type="transmembrane region" description="Helical" evidence="7">
    <location>
        <begin position="398"/>
        <end position="419"/>
    </location>
</feature>
<comment type="subcellular location">
    <subcellularLocation>
        <location evidence="1">Membrane</location>
        <topology evidence="1">Multi-pass membrane protein</topology>
    </subcellularLocation>
</comment>
<accession>A0AAD9CXI6</accession>
<feature type="transmembrane region" description="Helical" evidence="7">
    <location>
        <begin position="365"/>
        <end position="386"/>
    </location>
</feature>
<comment type="caution">
    <text evidence="9">The sequence shown here is derived from an EMBL/GenBank/DDBJ whole genome shotgun (WGS) entry which is preliminary data.</text>
</comment>
<evidence type="ECO:0000256" key="4">
    <source>
        <dbReference type="ARBA" id="ARBA00022989"/>
    </source>
</evidence>
<feature type="compositionally biased region" description="Basic and acidic residues" evidence="6">
    <location>
        <begin position="1"/>
        <end position="11"/>
    </location>
</feature>
<dbReference type="InterPro" id="IPR011701">
    <property type="entry name" value="MFS"/>
</dbReference>
<proteinExistence type="predicted"/>
<keyword evidence="5 7" id="KW-0472">Membrane</keyword>
<dbReference type="InterPro" id="IPR036259">
    <property type="entry name" value="MFS_trans_sf"/>
</dbReference>
<feature type="region of interest" description="Disordered" evidence="6">
    <location>
        <begin position="1"/>
        <end position="22"/>
    </location>
</feature>
<feature type="transmembrane region" description="Helical" evidence="7">
    <location>
        <begin position="108"/>
        <end position="127"/>
    </location>
</feature>
<dbReference type="SUPFAM" id="SSF103473">
    <property type="entry name" value="MFS general substrate transporter"/>
    <property type="match status" value="1"/>
</dbReference>
<feature type="transmembrane region" description="Helical" evidence="7">
    <location>
        <begin position="431"/>
        <end position="452"/>
    </location>
</feature>
<feature type="transmembrane region" description="Helical" evidence="7">
    <location>
        <begin position="78"/>
        <end position="96"/>
    </location>
</feature>
<dbReference type="Gene3D" id="1.20.1250.20">
    <property type="entry name" value="MFS general substrate transporter like domains"/>
    <property type="match status" value="2"/>
</dbReference>
<name>A0AAD9CXI6_PAPLA</name>
<feature type="transmembrane region" description="Helical" evidence="7">
    <location>
        <begin position="170"/>
        <end position="190"/>
    </location>
</feature>
<keyword evidence="4 7" id="KW-1133">Transmembrane helix</keyword>
<evidence type="ECO:0000256" key="6">
    <source>
        <dbReference type="SAM" id="MobiDB-lite"/>
    </source>
</evidence>
<sequence length="468" mass="50590">MNADEKPEVSYHPDTLSGPLGPPEIDSDAERKLLRKIDLHLIPVVWMMFLLSNLDRSNIGNAYSGGMREDLNMTSTQYSIALLVFFIGYCLGEIPSNMILSRFQRPSLYLPGIMFVWGGVAIALAGAKSWVDLTGVRVVLGWAEAGFSPGVLFFLSSWYRKNEMAKRYCIFWTGSPAAGAVGGLLAGAIIKNLNGKVGLHGWQWLFIIEGVATCVIAVIAVFILPDFPSTTRWLTPEEKELALARISCDGIGHDDQDIHASHAACLKACFEDWRIYVFIGLYVMATGALTITYFIPVLVGSLGYSGSAIQYMTVPIYAVCIVSVLVVCFHSDHRRERGLHLAACAGVAAASFAVIMGVSAPKARYVLLCVGAAGIWTCIPLILVWVSNVISWPAEKRAIAQAATNAAGNAASIYGAFLWPKTDAPRYFAGFGATLSFLLVCAVLAVIAKALFRKYPCPSEGQSAGNRA</sequence>
<keyword evidence="3 7" id="KW-0812">Transmembrane</keyword>
<gene>
    <name evidence="9" type="ORF">DB88DRAFT_492847</name>
</gene>
<feature type="domain" description="Major facilitator superfamily (MFS) profile" evidence="8">
    <location>
        <begin position="41"/>
        <end position="459"/>
    </location>
</feature>
<protein>
    <submittedName>
        <fullName evidence="9">Major facilitator superfamily domain-containing protein</fullName>
    </submittedName>
</protein>
<dbReference type="GO" id="GO:0022857">
    <property type="term" value="F:transmembrane transporter activity"/>
    <property type="evidence" value="ECO:0007669"/>
    <property type="project" value="InterPro"/>
</dbReference>
<keyword evidence="10" id="KW-1185">Reference proteome</keyword>